<sequence>MGKQTPRRIKQQHNATQRTLQLREEQWNEMKTVWERLQKVKREVAKDILNTRFFSCTLPGNQRPRTSHIFSLAPSLSLPHASIWQANVRCISGFYNRCFRHQFTATPAANCMSTHFALPLPQPPPRILPPLQRAIGTLEQCPITLAVLRGLPCRQRSVATRTGKLGGY</sequence>
<organism evidence="1">
    <name type="scientific">Trypanosoma vivax (strain Y486)</name>
    <dbReference type="NCBI Taxonomy" id="1055687"/>
    <lineage>
        <taxon>Eukaryota</taxon>
        <taxon>Discoba</taxon>
        <taxon>Euglenozoa</taxon>
        <taxon>Kinetoplastea</taxon>
        <taxon>Metakinetoplastina</taxon>
        <taxon>Trypanosomatida</taxon>
        <taxon>Trypanosomatidae</taxon>
        <taxon>Trypanosoma</taxon>
        <taxon>Duttonella</taxon>
    </lineage>
</organism>
<accession>G0UAK1</accession>
<dbReference type="EMBL" id="HE573027">
    <property type="protein sequence ID" value="CCC52834.1"/>
    <property type="molecule type" value="Genomic_DNA"/>
</dbReference>
<dbReference type="AlphaFoldDB" id="G0UAK1"/>
<reference evidence="1" key="1">
    <citation type="journal article" date="2012" name="Proc. Natl. Acad. Sci. U.S.A.">
        <title>Antigenic diversity is generated by distinct evolutionary mechanisms in African trypanosome species.</title>
        <authorList>
            <person name="Jackson A.P."/>
            <person name="Berry A."/>
            <person name="Aslett M."/>
            <person name="Allison H.C."/>
            <person name="Burton P."/>
            <person name="Vavrova-Anderson J."/>
            <person name="Brown R."/>
            <person name="Browne H."/>
            <person name="Corton N."/>
            <person name="Hauser H."/>
            <person name="Gamble J."/>
            <person name="Gilderthorp R."/>
            <person name="Marcello L."/>
            <person name="McQuillan J."/>
            <person name="Otto T.D."/>
            <person name="Quail M.A."/>
            <person name="Sanders M.J."/>
            <person name="van Tonder A."/>
            <person name="Ginger M.L."/>
            <person name="Field M.C."/>
            <person name="Barry J.D."/>
            <person name="Hertz-Fowler C."/>
            <person name="Berriman M."/>
        </authorList>
    </citation>
    <scope>NUCLEOTIDE SEQUENCE</scope>
    <source>
        <strain evidence="1">Y486</strain>
    </source>
</reference>
<name>G0UAK1_TRYVY</name>
<evidence type="ECO:0000313" key="1">
    <source>
        <dbReference type="EMBL" id="CCC52834.1"/>
    </source>
</evidence>
<proteinExistence type="predicted"/>
<gene>
    <name evidence="1" type="ORF">TVY486_1103180</name>
</gene>
<protein>
    <submittedName>
        <fullName evidence="1">Uncharacterized protein</fullName>
    </submittedName>
</protein>